<dbReference type="InterPro" id="IPR002110">
    <property type="entry name" value="Ankyrin_rpt"/>
</dbReference>
<keyword evidence="2 5" id="KW-0547">Nucleotide-binding</keyword>
<dbReference type="EMBL" id="JAFCMP010000533">
    <property type="protein sequence ID" value="KAG5176796.1"/>
    <property type="molecule type" value="Genomic_DNA"/>
</dbReference>
<gene>
    <name evidence="8" type="ORF">JKP88DRAFT_265326</name>
</gene>
<dbReference type="SMART" id="SM00220">
    <property type="entry name" value="S_TKc"/>
    <property type="match status" value="1"/>
</dbReference>
<dbReference type="InterPro" id="IPR036770">
    <property type="entry name" value="Ankyrin_rpt-contain_sf"/>
</dbReference>
<keyword evidence="9" id="KW-1185">Reference proteome</keyword>
<evidence type="ECO:0000313" key="8">
    <source>
        <dbReference type="EMBL" id="KAG5176796.1"/>
    </source>
</evidence>
<dbReference type="InterPro" id="IPR001245">
    <property type="entry name" value="Ser-Thr/Tyr_kinase_cat_dom"/>
</dbReference>
<dbReference type="Pfam" id="PF12796">
    <property type="entry name" value="Ank_2"/>
    <property type="match status" value="2"/>
</dbReference>
<keyword evidence="4" id="KW-0040">ANK repeat</keyword>
<feature type="repeat" description="ANK" evidence="4">
    <location>
        <begin position="147"/>
        <end position="179"/>
    </location>
</feature>
<reference evidence="8" key="1">
    <citation type="submission" date="2021-02" db="EMBL/GenBank/DDBJ databases">
        <title>First Annotated Genome of the Yellow-green Alga Tribonema minus.</title>
        <authorList>
            <person name="Mahan K.M."/>
        </authorList>
    </citation>
    <scope>NUCLEOTIDE SEQUENCE</scope>
    <source>
        <strain evidence="8">UTEX B ZZ1240</strain>
    </source>
</reference>
<accession>A0A835YLB9</accession>
<dbReference type="Gene3D" id="1.25.40.20">
    <property type="entry name" value="Ankyrin repeat-containing domain"/>
    <property type="match status" value="2"/>
</dbReference>
<comment type="caution">
    <text evidence="8">The sequence shown here is derived from an EMBL/GenBank/DDBJ whole genome shotgun (WGS) entry which is preliminary data.</text>
</comment>
<feature type="region of interest" description="Disordered" evidence="6">
    <location>
        <begin position="1147"/>
        <end position="1181"/>
    </location>
</feature>
<feature type="binding site" evidence="5">
    <location>
        <position position="475"/>
    </location>
    <ligand>
        <name>ATP</name>
        <dbReference type="ChEBI" id="CHEBI:30616"/>
    </ligand>
</feature>
<sequence length="1272" mass="133756">MLFPRRSKPDIYEACSAQKWDVVTSQVNASNVNNRDAIHGGTVLHWVAKEGNAGVMEHLFACGADLRAADSKHGASALHWAAASGHVLACRRLLARGIDVDVTDRSGKTVLHGAAGNGKTAAAKDLSRQYHYAHRTETTLSVAHVISGKTALHWAAGNGKTAVAKELVTWGAALNVVDNAGGLPLHAACFRGHADTAAVLVALGATLHACKLSSAQAVTTPSPRCQHYPEALAPAHGSLLITACFCVARRQGSLTGVRDGEGHLPGQNMHPDTPEASAAASCTLRVHGADSARSGTYDHSAHAVAKQCCNPHPRCVGPAQQHSYSRAARRQQRRASRTIPVRSWLIHDAAIFARARVPLLQATRAAIARVIASAPPSSAVSIAQQPAGGGAGGARALQAARATSARLLAMAGEARKGGDDVTAQVFQLSELAEACGQWSRARMLGEGGFGAVYSGTLPARGGGGGQGGGADVAVKRLDEGGMQGREQFAREVEILSTCRHKNVVPLLGVCVEPPCLVYRLMAENSLRSQLRAGGSGSSGGGSSGGGSALPWRSRVRIAADAARGLEYLHAEAPGKPPVAHRDVKPENILLDRDGSACLSDFGISRVGRAGSGRPCGGQALEGDFHYMCPVLRGGGGGGTLADDFLSDVYGLGVSTPKYDNTSDVYGLGVVVCELLTEQAVHSPARAPPGIVDLIRECCADVQRLRREVDARAGWSKGAAKAIARLARACTAGAPLDRPPPARIAAALDEASHILKFMSSPLSFCHWTDWPAPARTAAALDKASATLQDCQLFFLPMLCNAVKYFEDAQALSALPLESYSPGASAATVKAHRRGGLLLASNPRLLCLCCREDPSGGNGGAPGVAILDLWQQGRTVFFPTSTKPLAAAISPFRGETYVCVQTGTALQVNAATAAISALKEVHSLPRQCVIAELALDDAALRDGGALLPRVYSLPRQCVIAELALDDAALRDGGALLRWRWLGPGVLVLIAEQGVYYWPALAKGAAAAAAPQRGFSRTTEVRPSAAAVTSRSHRLSHGSPLLPLLLQSLGLARVAGYDCSADGKWAVLSALHADGSGAVALDVRCFPARATFAMPALGAALLVMPGSSPPVNLLALVVQNEMGQPELRGEPKRCSNVNFSCSNFKYGASQSRQHQSVTPRVQLHMRSSSDSDNFKNGASQSRQQQSIMRILGSRRLYRRHGHDRRHAQLAAKWKHCSSTRCPPAALAHWPRNPHVLCVVARDGVLRLFDVHTCARLHCCRVASGPVLEAEVDAEQ</sequence>
<dbReference type="GO" id="GO:0005524">
    <property type="term" value="F:ATP binding"/>
    <property type="evidence" value="ECO:0007669"/>
    <property type="project" value="UniProtKB-UniRule"/>
</dbReference>
<dbReference type="PROSITE" id="PS50297">
    <property type="entry name" value="ANK_REP_REGION"/>
    <property type="match status" value="4"/>
</dbReference>
<feature type="domain" description="Protein kinase" evidence="7">
    <location>
        <begin position="438"/>
        <end position="755"/>
    </location>
</feature>
<dbReference type="InterPro" id="IPR011009">
    <property type="entry name" value="Kinase-like_dom_sf"/>
</dbReference>
<evidence type="ECO:0000259" key="7">
    <source>
        <dbReference type="PROSITE" id="PS50011"/>
    </source>
</evidence>
<evidence type="ECO:0000256" key="2">
    <source>
        <dbReference type="ARBA" id="ARBA00022741"/>
    </source>
</evidence>
<dbReference type="SUPFAM" id="SSF48403">
    <property type="entry name" value="Ankyrin repeat"/>
    <property type="match status" value="1"/>
</dbReference>
<dbReference type="PANTHER" id="PTHR27001">
    <property type="entry name" value="OS01G0253100 PROTEIN"/>
    <property type="match status" value="1"/>
</dbReference>
<dbReference type="Proteomes" id="UP000664859">
    <property type="component" value="Unassembled WGS sequence"/>
</dbReference>
<dbReference type="InterPro" id="IPR017441">
    <property type="entry name" value="Protein_kinase_ATP_BS"/>
</dbReference>
<dbReference type="SUPFAM" id="SSF56112">
    <property type="entry name" value="Protein kinase-like (PK-like)"/>
    <property type="match status" value="1"/>
</dbReference>
<keyword evidence="1" id="KW-0723">Serine/threonine-protein kinase</keyword>
<evidence type="ECO:0000313" key="9">
    <source>
        <dbReference type="Proteomes" id="UP000664859"/>
    </source>
</evidence>
<evidence type="ECO:0000256" key="4">
    <source>
        <dbReference type="PROSITE-ProRule" id="PRU00023"/>
    </source>
</evidence>
<dbReference type="OrthoDB" id="10261027at2759"/>
<dbReference type="PANTHER" id="PTHR27001:SF118">
    <property type="entry name" value="OS01G0253100 PROTEIN"/>
    <property type="match status" value="1"/>
</dbReference>
<dbReference type="PROSITE" id="PS00107">
    <property type="entry name" value="PROTEIN_KINASE_ATP"/>
    <property type="match status" value="1"/>
</dbReference>
<dbReference type="Gene3D" id="1.10.510.10">
    <property type="entry name" value="Transferase(Phosphotransferase) domain 1"/>
    <property type="match status" value="1"/>
</dbReference>
<feature type="repeat" description="ANK" evidence="4">
    <location>
        <begin position="73"/>
        <end position="105"/>
    </location>
</feature>
<dbReference type="Gene3D" id="3.30.200.20">
    <property type="entry name" value="Phosphorylase Kinase, domain 1"/>
    <property type="match status" value="1"/>
</dbReference>
<dbReference type="GO" id="GO:0004674">
    <property type="term" value="F:protein serine/threonine kinase activity"/>
    <property type="evidence" value="ECO:0007669"/>
    <property type="project" value="UniProtKB-KW"/>
</dbReference>
<name>A0A835YLB9_9STRA</name>
<dbReference type="AlphaFoldDB" id="A0A835YLB9"/>
<evidence type="ECO:0000256" key="6">
    <source>
        <dbReference type="SAM" id="MobiDB-lite"/>
    </source>
</evidence>
<dbReference type="InterPro" id="IPR000719">
    <property type="entry name" value="Prot_kinase_dom"/>
</dbReference>
<feature type="repeat" description="ANK" evidence="4">
    <location>
        <begin position="180"/>
        <end position="212"/>
    </location>
</feature>
<evidence type="ECO:0000256" key="3">
    <source>
        <dbReference type="ARBA" id="ARBA00022840"/>
    </source>
</evidence>
<dbReference type="PROSITE" id="PS00108">
    <property type="entry name" value="PROTEIN_KINASE_ST"/>
    <property type="match status" value="1"/>
</dbReference>
<dbReference type="InterPro" id="IPR008271">
    <property type="entry name" value="Ser/Thr_kinase_AS"/>
</dbReference>
<dbReference type="GO" id="GO:0005886">
    <property type="term" value="C:plasma membrane"/>
    <property type="evidence" value="ECO:0007669"/>
    <property type="project" value="TreeGrafter"/>
</dbReference>
<keyword evidence="3 5" id="KW-0067">ATP-binding</keyword>
<dbReference type="PROSITE" id="PS50011">
    <property type="entry name" value="PROTEIN_KINASE_DOM"/>
    <property type="match status" value="1"/>
</dbReference>
<proteinExistence type="predicted"/>
<dbReference type="SMART" id="SM00248">
    <property type="entry name" value="ANK"/>
    <property type="match status" value="4"/>
</dbReference>
<evidence type="ECO:0000256" key="5">
    <source>
        <dbReference type="PROSITE-ProRule" id="PRU10141"/>
    </source>
</evidence>
<keyword evidence="1" id="KW-0418">Kinase</keyword>
<feature type="repeat" description="ANK" evidence="4">
    <location>
        <begin position="39"/>
        <end position="71"/>
    </location>
</feature>
<organism evidence="8 9">
    <name type="scientific">Tribonema minus</name>
    <dbReference type="NCBI Taxonomy" id="303371"/>
    <lineage>
        <taxon>Eukaryota</taxon>
        <taxon>Sar</taxon>
        <taxon>Stramenopiles</taxon>
        <taxon>Ochrophyta</taxon>
        <taxon>PX clade</taxon>
        <taxon>Xanthophyceae</taxon>
        <taxon>Tribonematales</taxon>
        <taxon>Tribonemataceae</taxon>
        <taxon>Tribonema</taxon>
    </lineage>
</organism>
<protein>
    <recommendedName>
        <fullName evidence="7">Protein kinase domain-containing protein</fullName>
    </recommendedName>
</protein>
<feature type="compositionally biased region" description="Polar residues" evidence="6">
    <location>
        <begin position="1147"/>
        <end position="1163"/>
    </location>
</feature>
<dbReference type="PROSITE" id="PS50088">
    <property type="entry name" value="ANK_REPEAT"/>
    <property type="match status" value="4"/>
</dbReference>
<dbReference type="Pfam" id="PF07714">
    <property type="entry name" value="PK_Tyr_Ser-Thr"/>
    <property type="match status" value="1"/>
</dbReference>
<evidence type="ECO:0000256" key="1">
    <source>
        <dbReference type="ARBA" id="ARBA00022527"/>
    </source>
</evidence>
<keyword evidence="1" id="KW-0808">Transferase</keyword>